<reference evidence="2" key="1">
    <citation type="submission" date="2023-07" db="EMBL/GenBank/DDBJ databases">
        <title>draft genome sequence of fig (Ficus carica).</title>
        <authorList>
            <person name="Takahashi T."/>
            <person name="Nishimura K."/>
        </authorList>
    </citation>
    <scope>NUCLEOTIDE SEQUENCE</scope>
</reference>
<dbReference type="GO" id="GO:0005634">
    <property type="term" value="C:nucleus"/>
    <property type="evidence" value="ECO:0007669"/>
    <property type="project" value="TreeGrafter"/>
</dbReference>
<dbReference type="InterPro" id="IPR018973">
    <property type="entry name" value="MZB"/>
</dbReference>
<feature type="domain" description="MrfA-like Zn-binding" evidence="1">
    <location>
        <begin position="161"/>
        <end position="229"/>
    </location>
</feature>
<dbReference type="Pfam" id="PF09369">
    <property type="entry name" value="MZB"/>
    <property type="match status" value="1"/>
</dbReference>
<accession>A0AA88DU81</accession>
<dbReference type="GO" id="GO:0006289">
    <property type="term" value="P:nucleotide-excision repair"/>
    <property type="evidence" value="ECO:0007669"/>
    <property type="project" value="TreeGrafter"/>
</dbReference>
<keyword evidence="3" id="KW-1185">Reference proteome</keyword>
<dbReference type="Proteomes" id="UP001187192">
    <property type="component" value="Unassembled WGS sequence"/>
</dbReference>
<proteinExistence type="predicted"/>
<dbReference type="PANTHER" id="PTHR47957">
    <property type="entry name" value="ATP-DEPENDENT HELICASE HRQ1"/>
    <property type="match status" value="1"/>
</dbReference>
<gene>
    <name evidence="2" type="ORF">TIFTF001_030803</name>
</gene>
<evidence type="ECO:0000313" key="3">
    <source>
        <dbReference type="Proteomes" id="UP001187192"/>
    </source>
</evidence>
<protein>
    <recommendedName>
        <fullName evidence="1">MrfA-like Zn-binding domain-containing protein</fullName>
    </recommendedName>
</protein>
<sequence length="330" mass="37817">MPSRSVSIRAIETERYKVIDQQTEEILEEIEESKAFFQVYDGAVYMRQGKTYLVSRLDLSNKIALCKEADLKYYTKPRDCTDIEVVGGKIAYPAKVVSNNENARKTARASPCKVTTSWFGYHCLWRGTKEIFDTVSFELPKYSYMSQAVWVPVPPSIKLAVEMKNLDFQCANPHDTRYFPERILLYDQHPGGIGVSVQVQPFFMELLTSALELLQSCHCPGDVGCPHCIQSFACKEYNEVLHKEAAIMIIKVRTIDLLDFPHSLQLNFHLDIDWILSPSRVFLMLRNLSIDCSCDPSEISYNGATKQAMITLKPHFYLSFYQIKEHDCCC</sequence>
<dbReference type="GO" id="GO:0036297">
    <property type="term" value="P:interstrand cross-link repair"/>
    <property type="evidence" value="ECO:0007669"/>
    <property type="project" value="TreeGrafter"/>
</dbReference>
<dbReference type="PANTHER" id="PTHR47957:SF3">
    <property type="entry name" value="ATP-DEPENDENT HELICASE HRQ1"/>
    <property type="match status" value="1"/>
</dbReference>
<evidence type="ECO:0000313" key="2">
    <source>
        <dbReference type="EMBL" id="GMN61719.1"/>
    </source>
</evidence>
<dbReference type="GO" id="GO:0043138">
    <property type="term" value="F:3'-5' DNA helicase activity"/>
    <property type="evidence" value="ECO:0007669"/>
    <property type="project" value="TreeGrafter"/>
</dbReference>
<organism evidence="2 3">
    <name type="scientific">Ficus carica</name>
    <name type="common">Common fig</name>
    <dbReference type="NCBI Taxonomy" id="3494"/>
    <lineage>
        <taxon>Eukaryota</taxon>
        <taxon>Viridiplantae</taxon>
        <taxon>Streptophyta</taxon>
        <taxon>Embryophyta</taxon>
        <taxon>Tracheophyta</taxon>
        <taxon>Spermatophyta</taxon>
        <taxon>Magnoliopsida</taxon>
        <taxon>eudicotyledons</taxon>
        <taxon>Gunneridae</taxon>
        <taxon>Pentapetalae</taxon>
        <taxon>rosids</taxon>
        <taxon>fabids</taxon>
        <taxon>Rosales</taxon>
        <taxon>Moraceae</taxon>
        <taxon>Ficeae</taxon>
        <taxon>Ficus</taxon>
    </lineage>
</organism>
<evidence type="ECO:0000259" key="1">
    <source>
        <dbReference type="Pfam" id="PF09369"/>
    </source>
</evidence>
<dbReference type="EMBL" id="BTGU01000116">
    <property type="protein sequence ID" value="GMN61719.1"/>
    <property type="molecule type" value="Genomic_DNA"/>
</dbReference>
<dbReference type="AlphaFoldDB" id="A0AA88DU81"/>
<comment type="caution">
    <text evidence="2">The sequence shown here is derived from an EMBL/GenBank/DDBJ whole genome shotgun (WGS) entry which is preliminary data.</text>
</comment>
<name>A0AA88DU81_FICCA</name>